<reference evidence="2" key="1">
    <citation type="journal article" date="2015" name="Proc. Natl. Acad. Sci. U.S.A.">
        <title>Networks of energetic and metabolic interactions define dynamics in microbial communities.</title>
        <authorList>
            <person name="Embree M."/>
            <person name="Liu J.K."/>
            <person name="Al-Bassam M.M."/>
            <person name="Zengler K."/>
        </authorList>
    </citation>
    <scope>NUCLEOTIDE SEQUENCE</scope>
</reference>
<gene>
    <name evidence="2" type="ORF">ASZ90_015237</name>
</gene>
<feature type="region of interest" description="Disordered" evidence="1">
    <location>
        <begin position="1"/>
        <end position="34"/>
    </location>
</feature>
<name>A0A0W8F2N0_9ZZZZ</name>
<dbReference type="InterPro" id="IPR018645">
    <property type="entry name" value="OapC-like"/>
</dbReference>
<evidence type="ECO:0000256" key="1">
    <source>
        <dbReference type="SAM" id="MobiDB-lite"/>
    </source>
</evidence>
<evidence type="ECO:0000313" key="2">
    <source>
        <dbReference type="EMBL" id="KUG15113.1"/>
    </source>
</evidence>
<dbReference type="AlphaFoldDB" id="A0A0W8F2N0"/>
<organism evidence="2">
    <name type="scientific">hydrocarbon metagenome</name>
    <dbReference type="NCBI Taxonomy" id="938273"/>
    <lineage>
        <taxon>unclassified sequences</taxon>
        <taxon>metagenomes</taxon>
        <taxon>ecological metagenomes</taxon>
    </lineage>
</organism>
<dbReference type="Pfam" id="PF09845">
    <property type="entry name" value="OapC"/>
    <property type="match status" value="1"/>
</dbReference>
<dbReference type="EMBL" id="LNQE01001586">
    <property type="protein sequence ID" value="KUG15113.1"/>
    <property type="molecule type" value="Genomic_DNA"/>
</dbReference>
<protein>
    <submittedName>
        <fullName evidence="2">Uncharacterized protein</fullName>
    </submittedName>
</protein>
<proteinExistence type="predicted"/>
<comment type="caution">
    <text evidence="2">The sequence shown here is derived from an EMBL/GenBank/DDBJ whole genome shotgun (WGS) entry which is preliminary data.</text>
</comment>
<accession>A0A0W8F2N0</accession>
<sequence>MNTKPDPVHGPTPGTSDQPESPEEPGGEDRFSRVESIRIIGPGTYELNIEKMAQSDDRVVGLGREGSYAVDLLSMAGTKKKKKAER</sequence>